<evidence type="ECO:0000256" key="3">
    <source>
        <dbReference type="ARBA" id="ARBA00022553"/>
    </source>
</evidence>
<keyword evidence="10 16" id="KW-0675">Receptor</keyword>
<evidence type="ECO:0000256" key="9">
    <source>
        <dbReference type="ARBA" id="ARBA00023157"/>
    </source>
</evidence>
<evidence type="ECO:0000256" key="5">
    <source>
        <dbReference type="ARBA" id="ARBA00022729"/>
    </source>
</evidence>
<evidence type="ECO:0000256" key="13">
    <source>
        <dbReference type="ARBA" id="ARBA00067635"/>
    </source>
</evidence>
<dbReference type="GO" id="GO:0005886">
    <property type="term" value="C:plasma membrane"/>
    <property type="evidence" value="ECO:0007669"/>
    <property type="project" value="UniProtKB-ARBA"/>
</dbReference>
<dbReference type="CDD" id="cd00063">
    <property type="entry name" value="FN3"/>
    <property type="match status" value="2"/>
</dbReference>
<evidence type="ECO:0000256" key="7">
    <source>
        <dbReference type="ARBA" id="ARBA00022989"/>
    </source>
</evidence>
<comment type="similarity">
    <text evidence="2">Belongs to the type I cytokine receptor family. Type 2 subfamily.</text>
</comment>
<keyword evidence="8" id="KW-0472">Membrane</keyword>
<dbReference type="InterPro" id="IPR052672">
    <property type="entry name" value="Type1_Cytokine_Rcpt_Type2"/>
</dbReference>
<dbReference type="InterPro" id="IPR010457">
    <property type="entry name" value="IgC2-like_lig-bd"/>
</dbReference>
<evidence type="ECO:0000259" key="15">
    <source>
        <dbReference type="PROSITE" id="PS50853"/>
    </source>
</evidence>
<dbReference type="AlphaFoldDB" id="A0A7J8K9L7"/>
<dbReference type="EMBL" id="JACASE010000001">
    <property type="protein sequence ID" value="KAF6505566.1"/>
    <property type="molecule type" value="Genomic_DNA"/>
</dbReference>
<evidence type="ECO:0000256" key="2">
    <source>
        <dbReference type="ARBA" id="ARBA00008921"/>
    </source>
</evidence>
<dbReference type="PANTHER" id="PTHR48423:SF1">
    <property type="entry name" value="INTERLEUKIN-27 RECEPTOR SUBUNIT ALPHA"/>
    <property type="match status" value="1"/>
</dbReference>
<dbReference type="PROSITE" id="PS01353">
    <property type="entry name" value="HEMATOPO_REC_L_F2"/>
    <property type="match status" value="1"/>
</dbReference>
<dbReference type="FunFam" id="2.60.40.10:FF:000862">
    <property type="entry name" value="interleukin-12 receptor subunit beta-2 isoform X1"/>
    <property type="match status" value="1"/>
</dbReference>
<dbReference type="SMART" id="SM00060">
    <property type="entry name" value="FN3"/>
    <property type="match status" value="3"/>
</dbReference>
<reference evidence="16 17" key="1">
    <citation type="journal article" date="2020" name="Nature">
        <title>Six reference-quality genomes reveal evolution of bat adaptations.</title>
        <authorList>
            <person name="Jebb D."/>
            <person name="Huang Z."/>
            <person name="Pippel M."/>
            <person name="Hughes G.M."/>
            <person name="Lavrichenko K."/>
            <person name="Devanna P."/>
            <person name="Winkler S."/>
            <person name="Jermiin L.S."/>
            <person name="Skirmuntt E.C."/>
            <person name="Katzourakis A."/>
            <person name="Burkitt-Gray L."/>
            <person name="Ray D.A."/>
            <person name="Sullivan K.A.M."/>
            <person name="Roscito J.G."/>
            <person name="Kirilenko B.M."/>
            <person name="Davalos L.M."/>
            <person name="Corthals A.P."/>
            <person name="Power M.L."/>
            <person name="Jones G."/>
            <person name="Ransome R.D."/>
            <person name="Dechmann D.K.N."/>
            <person name="Locatelli A.G."/>
            <person name="Puechmaille S.J."/>
            <person name="Fedrigo O."/>
            <person name="Jarvis E.D."/>
            <person name="Hiller M."/>
            <person name="Vernes S.C."/>
            <person name="Myers E.W."/>
            <person name="Teeling E.C."/>
        </authorList>
    </citation>
    <scope>NUCLEOTIDE SEQUENCE [LARGE SCALE GENOMIC DNA]</scope>
    <source>
        <strain evidence="16">MRouAeg1</strain>
        <tissue evidence="16">Muscle</tissue>
    </source>
</reference>
<dbReference type="GO" id="GO:0004896">
    <property type="term" value="F:cytokine receptor activity"/>
    <property type="evidence" value="ECO:0007669"/>
    <property type="project" value="InterPro"/>
</dbReference>
<dbReference type="PANTHER" id="PTHR48423">
    <property type="entry name" value="INTERLEUKIN-27 RECEPTOR SUBUNIT ALPHA"/>
    <property type="match status" value="1"/>
</dbReference>
<dbReference type="Proteomes" id="UP000593571">
    <property type="component" value="Unassembled WGS sequence"/>
</dbReference>
<evidence type="ECO:0000313" key="16">
    <source>
        <dbReference type="EMBL" id="KAF6505566.1"/>
    </source>
</evidence>
<proteinExistence type="inferred from homology"/>
<gene>
    <name evidence="16" type="ORF">HJG63_006669</name>
</gene>
<dbReference type="FunFam" id="2.60.40.10:FF:000789">
    <property type="entry name" value="Interleukin 12 receptor subunit beta 2"/>
    <property type="match status" value="1"/>
</dbReference>
<evidence type="ECO:0000256" key="14">
    <source>
        <dbReference type="SAM" id="SignalP"/>
    </source>
</evidence>
<evidence type="ECO:0000256" key="6">
    <source>
        <dbReference type="ARBA" id="ARBA00022737"/>
    </source>
</evidence>
<feature type="signal peptide" evidence="14">
    <location>
        <begin position="1"/>
        <end position="23"/>
    </location>
</feature>
<feature type="domain" description="Fibronectin type-III" evidence="15">
    <location>
        <begin position="423"/>
        <end position="534"/>
    </location>
</feature>
<dbReference type="SUPFAM" id="SSF49265">
    <property type="entry name" value="Fibronectin type III"/>
    <property type="match status" value="3"/>
</dbReference>
<dbReference type="InterPro" id="IPR003529">
    <property type="entry name" value="Hematopoietin_rcpt_Gp130_CS"/>
</dbReference>
<sequence>MAHTVKVCYLKLIFNIVLLLVKGKIDVCKRGDVTVKPSHVISLGSAVNISCSLKPRQGCSPYSSFNRLILYKSDRRIKLQHGHSLSSQVSDLPLGTTLFVCKLACSSSEEIRICGAEILVGVLPERPQNLSCIQKGEHGTVACTWDRGQDTHLYTAYTLQLNGPKNLTWQKLCNDRDCDHLDLGINLTPQSPESSYTARVTAINSLGSASSSPSTFTFLDIVRPLPPWDIRIKCVNASVSRCTLQWRDEGLVLLNQLRYRPCSSRSWNMVNTTNAKGRHDLWDLKPFTEYEFQVSSRLHLYEGSWSDWSESFRVQTPEEEPTGTLDIWYMKQNIGNNRQQISLFWKNLSVLEARGKILHYQVTLLEVAGGKTTLQNITEHTSWTWVIPRTERWAVAVSAANSKGSSLPTRINITDLCEASLLTPGQVSANSEGENNIMVTWDPPRRAASAVQEYVVEWRALHSEVVMQPALNWLRSSPHNVSALISEIPYGVSPNSHSINSLQPRVTYVLWMTALTAAGESPQGNEKEFCMQSKANWSTIVAPSVCIATIMLGIFSMCYFRQKVFVLLSALRPQWCSGQIPDPANSTWAKKYPIVEKMQLPMDWPTSEEPEPLVIDEVFQVTPVFRHPLHSIWPEKGRVQDHYTSEEDSVSSPPPPRALTMETGLVDLYKVLESRDPHSKAVKPTSSITVVPVDYLPTHEGYLPSNIDYLPTQEAPITDPLEELEPQHISLSVFSSSLHPLTFSCGEKLTLDQLKMGCGSLML</sequence>
<comment type="subunit">
    <text evidence="12">Heterodimer/heterooligomer; disulfide-linked. The functional high affinity IL12 receptor is composed of I12RB1 and IL12RB2. Il12RB2 binds JAK2 (via its N-terminal) through a membrane-proximal region of the cytoplasmic domain.</text>
</comment>
<feature type="domain" description="Fibronectin type-III" evidence="15">
    <location>
        <begin position="226"/>
        <end position="319"/>
    </location>
</feature>
<keyword evidence="17" id="KW-1185">Reference proteome</keyword>
<keyword evidence="6" id="KW-0677">Repeat</keyword>
<dbReference type="InterPro" id="IPR036116">
    <property type="entry name" value="FN3_sf"/>
</dbReference>
<evidence type="ECO:0000256" key="11">
    <source>
        <dbReference type="ARBA" id="ARBA00023180"/>
    </source>
</evidence>
<evidence type="ECO:0000313" key="17">
    <source>
        <dbReference type="Proteomes" id="UP000593571"/>
    </source>
</evidence>
<keyword evidence="11" id="KW-0325">Glycoprotein</keyword>
<dbReference type="Pfam" id="PF00041">
    <property type="entry name" value="fn3"/>
    <property type="match status" value="1"/>
</dbReference>
<dbReference type="FunFam" id="2.60.40.10:FF:000875">
    <property type="entry name" value="Interleukin 12 receptor subunit beta 2"/>
    <property type="match status" value="1"/>
</dbReference>
<evidence type="ECO:0000256" key="12">
    <source>
        <dbReference type="ARBA" id="ARBA00065569"/>
    </source>
</evidence>
<dbReference type="InterPro" id="IPR003961">
    <property type="entry name" value="FN3_dom"/>
</dbReference>
<keyword evidence="3" id="KW-0597">Phosphoprotein</keyword>
<evidence type="ECO:0000256" key="10">
    <source>
        <dbReference type="ARBA" id="ARBA00023170"/>
    </source>
</evidence>
<dbReference type="InterPro" id="IPR013783">
    <property type="entry name" value="Ig-like_fold"/>
</dbReference>
<keyword evidence="5 14" id="KW-0732">Signal</keyword>
<comment type="caution">
    <text evidence="16">The sequence shown here is derived from an EMBL/GenBank/DDBJ whole genome shotgun (WGS) entry which is preliminary data.</text>
</comment>
<name>A0A7J8K9L7_ROUAE</name>
<evidence type="ECO:0000256" key="4">
    <source>
        <dbReference type="ARBA" id="ARBA00022692"/>
    </source>
</evidence>
<evidence type="ECO:0000256" key="8">
    <source>
        <dbReference type="ARBA" id="ARBA00023136"/>
    </source>
</evidence>
<dbReference type="Pfam" id="PF06328">
    <property type="entry name" value="Lep_receptor_Ig"/>
    <property type="match status" value="1"/>
</dbReference>
<feature type="domain" description="Fibronectin type-III" evidence="15">
    <location>
        <begin position="126"/>
        <end position="221"/>
    </location>
</feature>
<feature type="chain" id="PRO_5029494136" description="Interleukin-12 receptor subunit beta-2" evidence="14">
    <location>
        <begin position="24"/>
        <end position="763"/>
    </location>
</feature>
<keyword evidence="4" id="KW-0812">Transmembrane</keyword>
<evidence type="ECO:0000256" key="1">
    <source>
        <dbReference type="ARBA" id="ARBA00004479"/>
    </source>
</evidence>
<keyword evidence="7" id="KW-1133">Transmembrane helix</keyword>
<protein>
    <recommendedName>
        <fullName evidence="13">Interleukin-12 receptor subunit beta-2</fullName>
    </recommendedName>
</protein>
<dbReference type="PROSITE" id="PS50853">
    <property type="entry name" value="FN3"/>
    <property type="match status" value="3"/>
</dbReference>
<keyword evidence="9" id="KW-1015">Disulfide bond</keyword>
<accession>A0A7J8K9L7</accession>
<comment type="subcellular location">
    <subcellularLocation>
        <location evidence="1">Membrane</location>
        <topology evidence="1">Single-pass type I membrane protein</topology>
    </subcellularLocation>
</comment>
<organism evidence="16 17">
    <name type="scientific">Rousettus aegyptiacus</name>
    <name type="common">Egyptian fruit bat</name>
    <name type="synonym">Pteropus aegyptiacus</name>
    <dbReference type="NCBI Taxonomy" id="9407"/>
    <lineage>
        <taxon>Eukaryota</taxon>
        <taxon>Metazoa</taxon>
        <taxon>Chordata</taxon>
        <taxon>Craniata</taxon>
        <taxon>Vertebrata</taxon>
        <taxon>Euteleostomi</taxon>
        <taxon>Mammalia</taxon>
        <taxon>Eutheria</taxon>
        <taxon>Laurasiatheria</taxon>
        <taxon>Chiroptera</taxon>
        <taxon>Yinpterochiroptera</taxon>
        <taxon>Pteropodoidea</taxon>
        <taxon>Pteropodidae</taxon>
        <taxon>Rousettinae</taxon>
        <taxon>Rousettus</taxon>
    </lineage>
</organism>
<dbReference type="Gene3D" id="2.60.40.10">
    <property type="entry name" value="Immunoglobulins"/>
    <property type="match status" value="4"/>
</dbReference>